<accession>A0A3B0XFB2</accession>
<dbReference type="InterPro" id="IPR046919">
    <property type="entry name" value="ABC-3C_CTD10"/>
</dbReference>
<dbReference type="EMBL" id="UOFG01000186">
    <property type="protein sequence ID" value="VAW62973.1"/>
    <property type="molecule type" value="Genomic_DNA"/>
</dbReference>
<proteinExistence type="predicted"/>
<organism evidence="2">
    <name type="scientific">hydrothermal vent metagenome</name>
    <dbReference type="NCBI Taxonomy" id="652676"/>
    <lineage>
        <taxon>unclassified sequences</taxon>
        <taxon>metagenomes</taxon>
        <taxon>ecological metagenomes</taxon>
    </lineage>
</organism>
<dbReference type="AlphaFoldDB" id="A0A3B0XFB2"/>
<sequence>MNSQEKALARKLFKLKLHEASGQAFEDIFTDIMNYAEADFQSIKPWGNIGDRKNDGYIRSKNIFFQVFAPEEITRSYPHVVKKLIIDFKGLFNQWSPIDEFYFVLNDKYKGINADCEQTIQAIKQKYGLKKAGFKTAADLENLLFSLDEDQILSVVGYLPDPAAIKLDYSVLNEIISHLMGLALPKTQDSPVIYPDWDKKITFNNLGSLEARYLNDGFFQIGSLDEYLDNQSNFFADEVKDKVREIYIECGKRYSGNDLFWEIVNTISTKPE</sequence>
<feature type="domain" description="ABC-three component systems C-terminal" evidence="1">
    <location>
        <begin position="172"/>
        <end position="252"/>
    </location>
</feature>
<feature type="non-terminal residue" evidence="2">
    <location>
        <position position="272"/>
    </location>
</feature>
<gene>
    <name evidence="2" type="ORF">MNBD_GAMMA11-692</name>
</gene>
<protein>
    <submittedName>
        <fullName evidence="2">Putative cytoplasmic protein</fullName>
    </submittedName>
</protein>
<evidence type="ECO:0000313" key="2">
    <source>
        <dbReference type="EMBL" id="VAW62973.1"/>
    </source>
</evidence>
<dbReference type="Pfam" id="PF20275">
    <property type="entry name" value="CTD10"/>
    <property type="match status" value="1"/>
</dbReference>
<reference evidence="2" key="1">
    <citation type="submission" date="2018-06" db="EMBL/GenBank/DDBJ databases">
        <authorList>
            <person name="Zhirakovskaya E."/>
        </authorList>
    </citation>
    <scope>NUCLEOTIDE SEQUENCE</scope>
</reference>
<name>A0A3B0XFB2_9ZZZZ</name>
<evidence type="ECO:0000259" key="1">
    <source>
        <dbReference type="Pfam" id="PF20275"/>
    </source>
</evidence>